<evidence type="ECO:0000256" key="2">
    <source>
        <dbReference type="SAM" id="Phobius"/>
    </source>
</evidence>
<protein>
    <submittedName>
        <fullName evidence="3">DUF4834 family protein</fullName>
    </submittedName>
</protein>
<sequence length="92" mass="10869">MLKFIIITFLVILFLRLVAPVLFRFLLRMFLKKSMRNGTFFYTNMNQQRQQPNADYSGNGRATGDVKIDYMPNQGKRDDFKGGQYVDYEEVK</sequence>
<keyword evidence="2" id="KW-0812">Transmembrane</keyword>
<evidence type="ECO:0000313" key="4">
    <source>
        <dbReference type="Proteomes" id="UP000474777"/>
    </source>
</evidence>
<comment type="caution">
    <text evidence="3">The sequence shown here is derived from an EMBL/GenBank/DDBJ whole genome shotgun (WGS) entry which is preliminary data.</text>
</comment>
<gene>
    <name evidence="3" type="ORF">GXP69_17750</name>
</gene>
<dbReference type="RefSeq" id="WP_163916776.1">
    <property type="nucleotide sequence ID" value="NZ_JAAGWD010000010.1"/>
</dbReference>
<evidence type="ECO:0000256" key="1">
    <source>
        <dbReference type="SAM" id="MobiDB-lite"/>
    </source>
</evidence>
<organism evidence="3 4">
    <name type="scientific">Pontibacter burrus</name>
    <dbReference type="NCBI Taxonomy" id="2704466"/>
    <lineage>
        <taxon>Bacteria</taxon>
        <taxon>Pseudomonadati</taxon>
        <taxon>Bacteroidota</taxon>
        <taxon>Cytophagia</taxon>
        <taxon>Cytophagales</taxon>
        <taxon>Hymenobacteraceae</taxon>
        <taxon>Pontibacter</taxon>
    </lineage>
</organism>
<proteinExistence type="predicted"/>
<name>A0A6B3LYX4_9BACT</name>
<keyword evidence="2" id="KW-1133">Transmembrane helix</keyword>
<dbReference type="AlphaFoldDB" id="A0A6B3LYX4"/>
<dbReference type="Pfam" id="PF16118">
    <property type="entry name" value="DUF4834"/>
    <property type="match status" value="1"/>
</dbReference>
<dbReference type="InterPro" id="IPR032272">
    <property type="entry name" value="DUF4834"/>
</dbReference>
<reference evidence="3 4" key="1">
    <citation type="submission" date="2020-02" db="EMBL/GenBank/DDBJ databases">
        <authorList>
            <person name="Kim M.K."/>
        </authorList>
    </citation>
    <scope>NUCLEOTIDE SEQUENCE [LARGE SCALE GENOMIC DNA]</scope>
    <source>
        <strain evidence="3 4">BT327</strain>
    </source>
</reference>
<keyword evidence="2" id="KW-0472">Membrane</keyword>
<accession>A0A6B3LYX4</accession>
<keyword evidence="4" id="KW-1185">Reference proteome</keyword>
<dbReference type="Proteomes" id="UP000474777">
    <property type="component" value="Unassembled WGS sequence"/>
</dbReference>
<feature type="transmembrane region" description="Helical" evidence="2">
    <location>
        <begin position="6"/>
        <end position="27"/>
    </location>
</feature>
<feature type="region of interest" description="Disordered" evidence="1">
    <location>
        <begin position="69"/>
        <end position="92"/>
    </location>
</feature>
<evidence type="ECO:0000313" key="3">
    <source>
        <dbReference type="EMBL" id="NEM99546.1"/>
    </source>
</evidence>
<dbReference type="EMBL" id="JAAGWD010000010">
    <property type="protein sequence ID" value="NEM99546.1"/>
    <property type="molecule type" value="Genomic_DNA"/>
</dbReference>